<name>A0A4D9ECW1_9SAUR</name>
<comment type="caution">
    <text evidence="2">The sequence shown here is derived from an EMBL/GenBank/DDBJ whole genome shotgun (WGS) entry which is preliminary data.</text>
</comment>
<evidence type="ECO:0000256" key="1">
    <source>
        <dbReference type="SAM" id="MobiDB-lite"/>
    </source>
</evidence>
<proteinExistence type="predicted"/>
<dbReference type="Proteomes" id="UP000297703">
    <property type="component" value="Unassembled WGS sequence"/>
</dbReference>
<reference evidence="2 3" key="2">
    <citation type="submission" date="2019-04" db="EMBL/GenBank/DDBJ databases">
        <title>The genome sequence of big-headed turtle.</title>
        <authorList>
            <person name="Gong S."/>
        </authorList>
    </citation>
    <scope>NUCLEOTIDE SEQUENCE [LARGE SCALE GENOMIC DNA]</scope>
    <source>
        <strain evidence="2">DO16091913</strain>
        <tissue evidence="2">Muscle</tissue>
    </source>
</reference>
<dbReference type="GO" id="GO:0016787">
    <property type="term" value="F:hydrolase activity"/>
    <property type="evidence" value="ECO:0007669"/>
    <property type="project" value="UniProtKB-KW"/>
</dbReference>
<sequence length="142" mass="15529">MITSITPLQGAAVSLPCHAEPGVPCTDIISGCKSRTSCPITTARPEAERSSSGREKGAGPTEPGFPSLTDQGRFYLSILNLSFKSVLLESPRGVFGGHSTVGNQYRPLTCPGQHYRGELELRKQPKTRFKKNKYLKVHLNWT</sequence>
<accession>A0A4D9ECW1</accession>
<dbReference type="AlphaFoldDB" id="A0A4D9ECW1"/>
<evidence type="ECO:0000313" key="3">
    <source>
        <dbReference type="Proteomes" id="UP000297703"/>
    </source>
</evidence>
<dbReference type="EMBL" id="QXTE01000097">
    <property type="protein sequence ID" value="TFK06315.1"/>
    <property type="molecule type" value="Genomic_DNA"/>
</dbReference>
<organism evidence="2 3">
    <name type="scientific">Platysternon megacephalum</name>
    <name type="common">big-headed turtle</name>
    <dbReference type="NCBI Taxonomy" id="55544"/>
    <lineage>
        <taxon>Eukaryota</taxon>
        <taxon>Metazoa</taxon>
        <taxon>Chordata</taxon>
        <taxon>Craniata</taxon>
        <taxon>Vertebrata</taxon>
        <taxon>Euteleostomi</taxon>
        <taxon>Archelosauria</taxon>
        <taxon>Testudinata</taxon>
        <taxon>Testudines</taxon>
        <taxon>Cryptodira</taxon>
        <taxon>Durocryptodira</taxon>
        <taxon>Testudinoidea</taxon>
        <taxon>Platysternidae</taxon>
        <taxon>Platysternon</taxon>
    </lineage>
</organism>
<keyword evidence="3" id="KW-1185">Reference proteome</keyword>
<keyword evidence="2" id="KW-0378">Hydrolase</keyword>
<feature type="compositionally biased region" description="Basic and acidic residues" evidence="1">
    <location>
        <begin position="45"/>
        <end position="57"/>
    </location>
</feature>
<reference evidence="2 3" key="1">
    <citation type="submission" date="2019-04" db="EMBL/GenBank/DDBJ databases">
        <title>Draft genome of the big-headed turtle Platysternon megacephalum.</title>
        <authorList>
            <person name="Gong S."/>
        </authorList>
    </citation>
    <scope>NUCLEOTIDE SEQUENCE [LARGE SCALE GENOMIC DNA]</scope>
    <source>
        <strain evidence="2">DO16091913</strain>
        <tissue evidence="2">Muscle</tissue>
    </source>
</reference>
<evidence type="ECO:0000313" key="2">
    <source>
        <dbReference type="EMBL" id="TFK06315.1"/>
    </source>
</evidence>
<feature type="region of interest" description="Disordered" evidence="1">
    <location>
        <begin position="38"/>
        <end position="67"/>
    </location>
</feature>
<protein>
    <submittedName>
        <fullName evidence="2">GTP cyclohydrolase 1</fullName>
    </submittedName>
</protein>
<gene>
    <name evidence="2" type="ORF">DR999_PMT10924</name>
</gene>